<name>A0A9X3AVU8_9GAMM</name>
<comment type="caution">
    <text evidence="1">The sequence shown here is derived from an EMBL/GenBank/DDBJ whole genome shotgun (WGS) entry which is preliminary data.</text>
</comment>
<organism evidence="1 2">
    <name type="scientific">Shewanella holmiensis</name>
    <dbReference type="NCBI Taxonomy" id="2952222"/>
    <lineage>
        <taxon>Bacteria</taxon>
        <taxon>Pseudomonadati</taxon>
        <taxon>Pseudomonadota</taxon>
        <taxon>Gammaproteobacteria</taxon>
        <taxon>Alteromonadales</taxon>
        <taxon>Shewanellaceae</taxon>
        <taxon>Shewanella</taxon>
    </lineage>
</organism>
<gene>
    <name evidence="1" type="ORF">NE535_12860</name>
</gene>
<dbReference type="Proteomes" id="UP001155546">
    <property type="component" value="Unassembled WGS sequence"/>
</dbReference>
<sequence length="108" mass="12450">MNTDIHKTNNLPAIIFVVVLLLSASIAVYNINQSHQQTSPETWTAFIYKNGYESAKYEMEDGFEDYSSCKLFATSLSDKFDQAPWQCGLRCRFDSMRQGYQCESMENH</sequence>
<reference evidence="1" key="1">
    <citation type="journal article" date="2023" name="Int. J. Syst. Evol. Microbiol.">
        <title>&lt;i&gt;Shewanella septentrionalis&lt;/i&gt; sp. nov. and &lt;i&gt;Shewanella holmiensis&lt;/i&gt; sp. nov., isolated from Baltic Sea water and sediments.</title>
        <authorList>
            <person name="Martin-Rodriguez A.J."/>
            <person name="Thorell K."/>
            <person name="Joffre E."/>
            <person name="Jensie-Markopoulos S."/>
            <person name="Moore E.R.B."/>
            <person name="Sjoling A."/>
        </authorList>
    </citation>
    <scope>NUCLEOTIDE SEQUENCE</scope>
    <source>
        <strain evidence="1">SP1S2-7</strain>
    </source>
</reference>
<evidence type="ECO:0000313" key="1">
    <source>
        <dbReference type="EMBL" id="MCT7942679.1"/>
    </source>
</evidence>
<dbReference type="EMBL" id="JAMTCD010000017">
    <property type="protein sequence ID" value="MCT7942679.1"/>
    <property type="molecule type" value="Genomic_DNA"/>
</dbReference>
<accession>A0A9X3AVU8</accession>
<dbReference type="RefSeq" id="WP_261299039.1">
    <property type="nucleotide sequence ID" value="NZ_JAMTCD010000017.1"/>
</dbReference>
<protein>
    <submittedName>
        <fullName evidence="1">Uncharacterized protein</fullName>
    </submittedName>
</protein>
<keyword evidence="2" id="KW-1185">Reference proteome</keyword>
<dbReference type="AlphaFoldDB" id="A0A9X3AVU8"/>
<proteinExistence type="predicted"/>
<evidence type="ECO:0000313" key="2">
    <source>
        <dbReference type="Proteomes" id="UP001155546"/>
    </source>
</evidence>